<dbReference type="CDD" id="cd00616">
    <property type="entry name" value="AHBA_syn"/>
    <property type="match status" value="1"/>
</dbReference>
<comment type="similarity">
    <text evidence="2 5">Belongs to the DegT/DnrJ/EryC1 family.</text>
</comment>
<dbReference type="Gene3D" id="3.90.1150.10">
    <property type="entry name" value="Aspartate Aminotransferase, domain 1"/>
    <property type="match status" value="1"/>
</dbReference>
<dbReference type="GO" id="GO:0008483">
    <property type="term" value="F:transaminase activity"/>
    <property type="evidence" value="ECO:0007669"/>
    <property type="project" value="UniProtKB-KW"/>
</dbReference>
<dbReference type="InterPro" id="IPR015422">
    <property type="entry name" value="PyrdxlP-dep_Trfase_small"/>
</dbReference>
<proteinExistence type="inferred from homology"/>
<dbReference type="AlphaFoldDB" id="A0A5M6CMK9"/>
<evidence type="ECO:0000256" key="3">
    <source>
        <dbReference type="PIRSR" id="PIRSR000390-1"/>
    </source>
</evidence>
<gene>
    <name evidence="6" type="ORF">F0919_00905</name>
</gene>
<evidence type="ECO:0000313" key="6">
    <source>
        <dbReference type="EMBL" id="KAA5536257.1"/>
    </source>
</evidence>
<dbReference type="PANTHER" id="PTHR30244">
    <property type="entry name" value="TRANSAMINASE"/>
    <property type="match status" value="1"/>
</dbReference>
<dbReference type="EMBL" id="VWSH01000001">
    <property type="protein sequence ID" value="KAA5536257.1"/>
    <property type="molecule type" value="Genomic_DNA"/>
</dbReference>
<keyword evidence="7" id="KW-1185">Reference proteome</keyword>
<feature type="modified residue" description="N6-(pyridoxal phosphate)lysine" evidence="4">
    <location>
        <position position="191"/>
    </location>
</feature>
<dbReference type="PIRSF" id="PIRSF000390">
    <property type="entry name" value="PLP_StrS"/>
    <property type="match status" value="1"/>
</dbReference>
<dbReference type="InterPro" id="IPR015421">
    <property type="entry name" value="PyrdxlP-dep_Trfase_major"/>
</dbReference>
<dbReference type="InterPro" id="IPR000653">
    <property type="entry name" value="DegT/StrS_aminotransferase"/>
</dbReference>
<dbReference type="Proteomes" id="UP000323632">
    <property type="component" value="Unassembled WGS sequence"/>
</dbReference>
<dbReference type="GO" id="GO:0030170">
    <property type="term" value="F:pyridoxal phosphate binding"/>
    <property type="evidence" value="ECO:0007669"/>
    <property type="project" value="TreeGrafter"/>
</dbReference>
<organism evidence="6 7">
    <name type="scientific">Taibaiella lutea</name>
    <dbReference type="NCBI Taxonomy" id="2608001"/>
    <lineage>
        <taxon>Bacteria</taxon>
        <taxon>Pseudomonadati</taxon>
        <taxon>Bacteroidota</taxon>
        <taxon>Chitinophagia</taxon>
        <taxon>Chitinophagales</taxon>
        <taxon>Chitinophagaceae</taxon>
        <taxon>Taibaiella</taxon>
    </lineage>
</organism>
<dbReference type="Pfam" id="PF01041">
    <property type="entry name" value="DegT_DnrJ_EryC1"/>
    <property type="match status" value="1"/>
</dbReference>
<feature type="active site" description="Proton acceptor" evidence="3">
    <location>
        <position position="191"/>
    </location>
</feature>
<comment type="caution">
    <text evidence="6">The sequence shown here is derived from an EMBL/GenBank/DDBJ whole genome shotgun (WGS) entry which is preliminary data.</text>
</comment>
<sequence>MNILMLDLVGQYNKIKAQVDAGIQKVIASAAFVNGPQVKEFASQLGAYLSVKNVIPCANGTDALQIALMALDLQPGDEIIVPCFTYAATTEVIALLKLQPVMVEVDADTFNITAELVEAAITPKTKAIVPVHLYGQCVDMGPLLKLAEKYNLYVIEDAAQALGAEYTFSDGRIAKAGTMGDIGCTSFFPSKNLGCYGDGGALFTNNETLAEKIKMIANHGQQKKYYHEIVGVNSRLDTIQAAILGIKLQYLDDYARTRNVVAETYDKAFKELEWLETPARVMNSDHVFHQYTLKLKNASDRDLLKSHLEMAGIPSMIYYPLPLHLQPAFKQEGLEKGAFPVSEDLCTKVLSLPVHTEMTDEQLTYIIDTLNSFKKGN</sequence>
<dbReference type="GO" id="GO:0000271">
    <property type="term" value="P:polysaccharide biosynthetic process"/>
    <property type="evidence" value="ECO:0007669"/>
    <property type="project" value="TreeGrafter"/>
</dbReference>
<keyword evidence="6" id="KW-0808">Transferase</keyword>
<protein>
    <submittedName>
        <fullName evidence="6">DegT/DnrJ/EryC1/StrS family aminotransferase</fullName>
    </submittedName>
</protein>
<dbReference type="RefSeq" id="WP_150030830.1">
    <property type="nucleotide sequence ID" value="NZ_VWSH01000001.1"/>
</dbReference>
<reference evidence="6 7" key="1">
    <citation type="submission" date="2019-09" db="EMBL/GenBank/DDBJ databases">
        <title>Genome sequence and assembly of Taibaiella sp.</title>
        <authorList>
            <person name="Chhetri G."/>
        </authorList>
    </citation>
    <scope>NUCLEOTIDE SEQUENCE [LARGE SCALE GENOMIC DNA]</scope>
    <source>
        <strain evidence="6 7">KVB11</strain>
    </source>
</reference>
<keyword evidence="6" id="KW-0032">Aminotransferase</keyword>
<evidence type="ECO:0000256" key="2">
    <source>
        <dbReference type="ARBA" id="ARBA00037999"/>
    </source>
</evidence>
<evidence type="ECO:0000256" key="1">
    <source>
        <dbReference type="ARBA" id="ARBA00022898"/>
    </source>
</evidence>
<evidence type="ECO:0000313" key="7">
    <source>
        <dbReference type="Proteomes" id="UP000323632"/>
    </source>
</evidence>
<dbReference type="Gene3D" id="3.40.640.10">
    <property type="entry name" value="Type I PLP-dependent aspartate aminotransferase-like (Major domain)"/>
    <property type="match status" value="1"/>
</dbReference>
<accession>A0A5M6CMK9</accession>
<dbReference type="PANTHER" id="PTHR30244:SF36">
    <property type="entry name" value="3-OXO-GLUCOSE-6-PHOSPHATE:GLUTAMATE AMINOTRANSFERASE"/>
    <property type="match status" value="1"/>
</dbReference>
<evidence type="ECO:0000256" key="4">
    <source>
        <dbReference type="PIRSR" id="PIRSR000390-2"/>
    </source>
</evidence>
<name>A0A5M6CMK9_9BACT</name>
<dbReference type="InterPro" id="IPR015424">
    <property type="entry name" value="PyrdxlP-dep_Trfase"/>
</dbReference>
<keyword evidence="1 4" id="KW-0663">Pyridoxal phosphate</keyword>
<dbReference type="SUPFAM" id="SSF53383">
    <property type="entry name" value="PLP-dependent transferases"/>
    <property type="match status" value="1"/>
</dbReference>
<evidence type="ECO:0000256" key="5">
    <source>
        <dbReference type="RuleBase" id="RU004508"/>
    </source>
</evidence>